<feature type="region of interest" description="Disordered" evidence="1">
    <location>
        <begin position="131"/>
        <end position="322"/>
    </location>
</feature>
<organism evidence="3 4">
    <name type="scientific">Henosepilachna vigintioctopunctata</name>
    <dbReference type="NCBI Taxonomy" id="420089"/>
    <lineage>
        <taxon>Eukaryota</taxon>
        <taxon>Metazoa</taxon>
        <taxon>Ecdysozoa</taxon>
        <taxon>Arthropoda</taxon>
        <taxon>Hexapoda</taxon>
        <taxon>Insecta</taxon>
        <taxon>Pterygota</taxon>
        <taxon>Neoptera</taxon>
        <taxon>Endopterygota</taxon>
        <taxon>Coleoptera</taxon>
        <taxon>Polyphaga</taxon>
        <taxon>Cucujiformia</taxon>
        <taxon>Coccinelloidea</taxon>
        <taxon>Coccinellidae</taxon>
        <taxon>Epilachninae</taxon>
        <taxon>Epilachnini</taxon>
        <taxon>Henosepilachna</taxon>
    </lineage>
</organism>
<feature type="compositionally biased region" description="Polar residues" evidence="1">
    <location>
        <begin position="295"/>
        <end position="315"/>
    </location>
</feature>
<dbReference type="EMBL" id="JARQZJ010000091">
    <property type="protein sequence ID" value="KAK9883042.1"/>
    <property type="molecule type" value="Genomic_DNA"/>
</dbReference>
<accession>A0AAW1URG3</accession>
<feature type="compositionally biased region" description="Basic and acidic residues" evidence="1">
    <location>
        <begin position="257"/>
        <end position="292"/>
    </location>
</feature>
<protein>
    <submittedName>
        <fullName evidence="3">Uncharacterized protein</fullName>
    </submittedName>
</protein>
<sequence>MALRNVTSICIVAILFCEISVTDAGISHPRLINIFKETSRGFKKSTKMFYDEYCPNGDSDSNKTEFNCISYCWWNGFEGGRCTETNFCLCDWEGLLDEFHIPRKNFPEKPNIETVGSEHPHETDIRIKVECGMKSGASTSTKTQNRTKKEFEKSKNIPNKLSHNNTKMKNPDKSQLSESSTKHSKVLNSKENREHKNNRNGSQTNKKPRVKNDTITATNNSNNNQRYSRKKINNNQYNKIKTTNENHKISQSNHNRNFTETHNTEKSKDNISDSKNHAKSGFEENNSERDAVGSKTKNQNTRVHFINNHSPSKGNRNIENSNKIKKIYNENNTTNIKYNKTKEFVKDELSKIEEVLLSKNQQMEKPKKLKDLK</sequence>
<dbReference type="AlphaFoldDB" id="A0AAW1URG3"/>
<gene>
    <name evidence="3" type="ORF">WA026_001250</name>
</gene>
<proteinExistence type="predicted"/>
<name>A0AAW1URG3_9CUCU</name>
<evidence type="ECO:0000313" key="3">
    <source>
        <dbReference type="EMBL" id="KAK9883042.1"/>
    </source>
</evidence>
<feature type="compositionally biased region" description="Polar residues" evidence="1">
    <location>
        <begin position="213"/>
        <end position="226"/>
    </location>
</feature>
<comment type="caution">
    <text evidence="3">The sequence shown here is derived from an EMBL/GenBank/DDBJ whole genome shotgun (WGS) entry which is preliminary data.</text>
</comment>
<feature type="compositionally biased region" description="Basic and acidic residues" evidence="1">
    <location>
        <begin position="188"/>
        <end position="197"/>
    </location>
</feature>
<evidence type="ECO:0000256" key="1">
    <source>
        <dbReference type="SAM" id="MobiDB-lite"/>
    </source>
</evidence>
<evidence type="ECO:0000256" key="2">
    <source>
        <dbReference type="SAM" id="SignalP"/>
    </source>
</evidence>
<keyword evidence="4" id="KW-1185">Reference proteome</keyword>
<feature type="compositionally biased region" description="Polar residues" evidence="1">
    <location>
        <begin position="156"/>
        <end position="179"/>
    </location>
</feature>
<feature type="signal peptide" evidence="2">
    <location>
        <begin position="1"/>
        <end position="24"/>
    </location>
</feature>
<keyword evidence="2" id="KW-0732">Signal</keyword>
<feature type="chain" id="PRO_5043418857" evidence="2">
    <location>
        <begin position="25"/>
        <end position="373"/>
    </location>
</feature>
<dbReference type="Proteomes" id="UP001431783">
    <property type="component" value="Unassembled WGS sequence"/>
</dbReference>
<reference evidence="3 4" key="1">
    <citation type="submission" date="2023-03" db="EMBL/GenBank/DDBJ databases">
        <title>Genome insight into feeding habits of ladybird beetles.</title>
        <authorList>
            <person name="Li H.-S."/>
            <person name="Huang Y.-H."/>
            <person name="Pang H."/>
        </authorList>
    </citation>
    <scope>NUCLEOTIDE SEQUENCE [LARGE SCALE GENOMIC DNA]</scope>
    <source>
        <strain evidence="3">SYSU_2023b</strain>
        <tissue evidence="3">Whole body</tissue>
    </source>
</reference>
<evidence type="ECO:0000313" key="4">
    <source>
        <dbReference type="Proteomes" id="UP001431783"/>
    </source>
</evidence>